<feature type="domain" description="Amino acid permease/ SLC12A" evidence="7">
    <location>
        <begin position="23"/>
        <end position="455"/>
    </location>
</feature>
<dbReference type="Proteomes" id="UP000317717">
    <property type="component" value="Unassembled WGS sequence"/>
</dbReference>
<comment type="subcellular location">
    <subcellularLocation>
        <location evidence="1">Membrane</location>
        <topology evidence="1">Multi-pass membrane protein</topology>
    </subcellularLocation>
</comment>
<dbReference type="FunFam" id="1.20.1740.10:FF:000001">
    <property type="entry name" value="Amino acid permease"/>
    <property type="match status" value="1"/>
</dbReference>
<dbReference type="Gene3D" id="1.20.1740.10">
    <property type="entry name" value="Amino acid/polyamine transporter I"/>
    <property type="match status" value="1"/>
</dbReference>
<dbReference type="GO" id="GO:0006865">
    <property type="term" value="P:amino acid transport"/>
    <property type="evidence" value="ECO:0007669"/>
    <property type="project" value="InterPro"/>
</dbReference>
<proteinExistence type="predicted"/>
<evidence type="ECO:0000313" key="9">
    <source>
        <dbReference type="Proteomes" id="UP000317717"/>
    </source>
</evidence>
<dbReference type="Pfam" id="PF00324">
    <property type="entry name" value="AA_permease"/>
    <property type="match status" value="1"/>
</dbReference>
<dbReference type="RefSeq" id="WP_141315800.1">
    <property type="nucleotide sequence ID" value="NZ_BJLJ01000008.1"/>
</dbReference>
<feature type="transmembrane region" description="Helical" evidence="6">
    <location>
        <begin position="439"/>
        <end position="456"/>
    </location>
</feature>
<keyword evidence="3 6" id="KW-0812">Transmembrane</keyword>
<feature type="transmembrane region" description="Helical" evidence="6">
    <location>
        <begin position="253"/>
        <end position="276"/>
    </location>
</feature>
<feature type="transmembrane region" description="Helical" evidence="6">
    <location>
        <begin position="24"/>
        <end position="44"/>
    </location>
</feature>
<accession>A0A4Y3J7L9</accession>
<evidence type="ECO:0000256" key="5">
    <source>
        <dbReference type="ARBA" id="ARBA00023136"/>
    </source>
</evidence>
<evidence type="ECO:0000256" key="4">
    <source>
        <dbReference type="ARBA" id="ARBA00022989"/>
    </source>
</evidence>
<evidence type="ECO:0000256" key="1">
    <source>
        <dbReference type="ARBA" id="ARBA00004141"/>
    </source>
</evidence>
<feature type="transmembrane region" description="Helical" evidence="6">
    <location>
        <begin position="342"/>
        <end position="363"/>
    </location>
</feature>
<dbReference type="InterPro" id="IPR004841">
    <property type="entry name" value="AA-permease/SLC12A_dom"/>
</dbReference>
<feature type="transmembrane region" description="Helical" evidence="6">
    <location>
        <begin position="160"/>
        <end position="183"/>
    </location>
</feature>
<comment type="caution">
    <text evidence="8">The sequence shown here is derived from an EMBL/GenBank/DDBJ whole genome shotgun (WGS) entry which is preliminary data.</text>
</comment>
<name>A0A4Y3J7L9_ACIPI</name>
<evidence type="ECO:0000256" key="6">
    <source>
        <dbReference type="SAM" id="Phobius"/>
    </source>
</evidence>
<dbReference type="PANTHER" id="PTHR43495:SF5">
    <property type="entry name" value="GAMMA-AMINOBUTYRIC ACID PERMEASE"/>
    <property type="match status" value="1"/>
</dbReference>
<dbReference type="AlphaFoldDB" id="A0A4Y3J7L9"/>
<keyword evidence="5 6" id="KW-0472">Membrane</keyword>
<feature type="transmembrane region" description="Helical" evidence="6">
    <location>
        <begin position="203"/>
        <end position="232"/>
    </location>
</feature>
<dbReference type="PIRSF" id="PIRSF006060">
    <property type="entry name" value="AA_transporter"/>
    <property type="match status" value="1"/>
</dbReference>
<evidence type="ECO:0000256" key="3">
    <source>
        <dbReference type="ARBA" id="ARBA00022692"/>
    </source>
</evidence>
<evidence type="ECO:0000256" key="2">
    <source>
        <dbReference type="ARBA" id="ARBA00022448"/>
    </source>
</evidence>
<evidence type="ECO:0000313" key="8">
    <source>
        <dbReference type="EMBL" id="GEA67951.1"/>
    </source>
</evidence>
<sequence length="473" mass="51341">MSSFDEIQNREAGLHKKLSAKQMGMIAIGGAIGTGLFMGSKFAISFAGPAVIVSYAIGGLIAFAIMACLAEMTVQHPTSGSFGAYAEHYVSPLAGFLVRYCYWACIVLAVGTEITAVADYMKLWFPRVGSWVWIAFFSLTLLVVNAYSVKAYSVKAFGLVEYWFSTIKVFAIIVFILLAIGILTQSHGGTAQVLSNLTEHGGFFPHGFSGVWIGVIISIFSYLSIEMIAVAAGEAKDPERAVKKAFKSTAIRLILFYLLSLFLIVALVPWTTLIGADATSPFVMVMKIVGIPYADSILNFIVIVAALSAMNSMLYISTRMLFSLSRAGDAPKLFGRISHNGVPINASLLSAVGIGVASIVYTINPASAFPIMIALSMFGALFTWGSIFVTHMFFRRNMARKGEQLKFKVPASQLISLLGLIAILSITITTWFTNEFKSTLQFGVPLVVVLTFLYYLKRSSAKLALNSHEESLK</sequence>
<dbReference type="GO" id="GO:0055085">
    <property type="term" value="P:transmembrane transport"/>
    <property type="evidence" value="ECO:0007669"/>
    <property type="project" value="InterPro"/>
</dbReference>
<dbReference type="EMBL" id="BJLJ01000008">
    <property type="protein sequence ID" value="GEA67951.1"/>
    <property type="molecule type" value="Genomic_DNA"/>
</dbReference>
<dbReference type="GO" id="GO:0016020">
    <property type="term" value="C:membrane"/>
    <property type="evidence" value="ECO:0007669"/>
    <property type="project" value="UniProtKB-SubCell"/>
</dbReference>
<feature type="transmembrane region" description="Helical" evidence="6">
    <location>
        <begin position="296"/>
        <end position="316"/>
    </location>
</feature>
<keyword evidence="4 6" id="KW-1133">Transmembrane helix</keyword>
<feature type="transmembrane region" description="Helical" evidence="6">
    <location>
        <begin position="50"/>
        <end position="69"/>
    </location>
</feature>
<evidence type="ECO:0000259" key="7">
    <source>
        <dbReference type="Pfam" id="PF00324"/>
    </source>
</evidence>
<reference evidence="8 9" key="1">
    <citation type="submission" date="2019-06" db="EMBL/GenBank/DDBJ databases">
        <title>Whole genome shotgun sequence of Acinetobacter pittii NBRC 110514.</title>
        <authorList>
            <person name="Hosoyama A."/>
            <person name="Uohara A."/>
            <person name="Ohji S."/>
            <person name="Ichikawa N."/>
        </authorList>
    </citation>
    <scope>NUCLEOTIDE SEQUENCE [LARGE SCALE GENOMIC DNA]</scope>
    <source>
        <strain evidence="8 9">NBRC 110514</strain>
    </source>
</reference>
<keyword evidence="2" id="KW-0813">Transport</keyword>
<dbReference type="InterPro" id="IPR004840">
    <property type="entry name" value="Amino_acid_permease_CS"/>
</dbReference>
<feature type="transmembrane region" description="Helical" evidence="6">
    <location>
        <begin position="130"/>
        <end position="148"/>
    </location>
</feature>
<feature type="transmembrane region" description="Helical" evidence="6">
    <location>
        <begin position="89"/>
        <end position="110"/>
    </location>
</feature>
<feature type="transmembrane region" description="Helical" evidence="6">
    <location>
        <begin position="369"/>
        <end position="394"/>
    </location>
</feature>
<dbReference type="PANTHER" id="PTHR43495">
    <property type="entry name" value="GABA PERMEASE"/>
    <property type="match status" value="1"/>
</dbReference>
<protein>
    <submittedName>
        <fullName evidence="8">Amino acid permease</fullName>
    </submittedName>
</protein>
<feature type="transmembrane region" description="Helical" evidence="6">
    <location>
        <begin position="414"/>
        <end position="433"/>
    </location>
</feature>
<organism evidence="8 9">
    <name type="scientific">Acinetobacter pittii</name>
    <name type="common">Acinetobacter genomosp. 3</name>
    <dbReference type="NCBI Taxonomy" id="48296"/>
    <lineage>
        <taxon>Bacteria</taxon>
        <taxon>Pseudomonadati</taxon>
        <taxon>Pseudomonadota</taxon>
        <taxon>Gammaproteobacteria</taxon>
        <taxon>Moraxellales</taxon>
        <taxon>Moraxellaceae</taxon>
        <taxon>Acinetobacter</taxon>
        <taxon>Acinetobacter calcoaceticus/baumannii complex</taxon>
    </lineage>
</organism>
<dbReference type="PROSITE" id="PS00218">
    <property type="entry name" value="AMINO_ACID_PERMEASE_1"/>
    <property type="match status" value="1"/>
</dbReference>
<gene>
    <name evidence="8" type="primary">pheP</name>
    <name evidence="8" type="ORF">PA3_21090</name>
</gene>